<dbReference type="Pfam" id="PF00528">
    <property type="entry name" value="BPD_transp_1"/>
    <property type="match status" value="1"/>
</dbReference>
<evidence type="ECO:0000256" key="4">
    <source>
        <dbReference type="ARBA" id="ARBA00022989"/>
    </source>
</evidence>
<feature type="transmembrane region" description="Helical" evidence="6">
    <location>
        <begin position="190"/>
        <end position="211"/>
    </location>
</feature>
<dbReference type="PROSITE" id="PS50928">
    <property type="entry name" value="ABC_TM1"/>
    <property type="match status" value="1"/>
</dbReference>
<dbReference type="PANTHER" id="PTHR30177:SF33">
    <property type="entry name" value="POSSIBLE OSMOPROTECTANT (GLYCINE BETAINE_CARNITINE_CHOLINE_L-PROLINE) TRANSPORT INTEGRAL MEMBRANE PROTEIN ABC TRANSPORTER PROZ"/>
    <property type="match status" value="1"/>
</dbReference>
<keyword evidence="2 6" id="KW-0813">Transport</keyword>
<dbReference type="CDD" id="cd06261">
    <property type="entry name" value="TM_PBP2"/>
    <property type="match status" value="1"/>
</dbReference>
<keyword evidence="5 6" id="KW-0472">Membrane</keyword>
<dbReference type="InterPro" id="IPR051204">
    <property type="entry name" value="ABC_transp_perm/SBD"/>
</dbReference>
<feature type="transmembrane region" description="Helical" evidence="6">
    <location>
        <begin position="29"/>
        <end position="51"/>
    </location>
</feature>
<protein>
    <submittedName>
        <fullName evidence="8">ABC transporter permease</fullName>
    </submittedName>
</protein>
<accession>A0A426PYU2</accession>
<sequence length="225" mass="23064">MLTETFHLLTRPETWSGAAGLWTRVGQHLWYSLLAMAVTVVLAVPAGLAVGHTGRFRGLVIGLGGALRALPSLGLLTFLALAVPGATGHAVVPAVAVLVLLAVPPVLAGTAAGVESVDRDTVVAARAVGLSERQILLRVELPLAAPMIVDGIRSAVLQVLATATVCAYIGLGGLGRYVLDGLATRDYPTVLVGAGSVIVVALVAEGVFALVQRWSRPRMSSGGRG</sequence>
<evidence type="ECO:0000259" key="7">
    <source>
        <dbReference type="PROSITE" id="PS50928"/>
    </source>
</evidence>
<dbReference type="RefSeq" id="WP_125173934.1">
    <property type="nucleotide sequence ID" value="NZ_JAUKFU010000032.1"/>
</dbReference>
<feature type="transmembrane region" description="Helical" evidence="6">
    <location>
        <begin position="58"/>
        <end position="83"/>
    </location>
</feature>
<evidence type="ECO:0000256" key="5">
    <source>
        <dbReference type="ARBA" id="ARBA00023136"/>
    </source>
</evidence>
<dbReference type="Gene3D" id="1.10.3720.10">
    <property type="entry name" value="MetI-like"/>
    <property type="match status" value="1"/>
</dbReference>
<dbReference type="SUPFAM" id="SSF161098">
    <property type="entry name" value="MetI-like"/>
    <property type="match status" value="1"/>
</dbReference>
<reference evidence="8 9" key="1">
    <citation type="submission" date="2018-01" db="EMBL/GenBank/DDBJ databases">
        <title>Twenty Corynebacterium bovis Genomes.</title>
        <authorList>
            <person name="Gulvik C.A."/>
        </authorList>
    </citation>
    <scope>NUCLEOTIDE SEQUENCE [LARGE SCALE GENOMIC DNA]</scope>
    <source>
        <strain evidence="8 9">F6900</strain>
    </source>
</reference>
<feature type="transmembrane region" description="Helical" evidence="6">
    <location>
        <begin position="155"/>
        <end position="178"/>
    </location>
</feature>
<evidence type="ECO:0000256" key="6">
    <source>
        <dbReference type="RuleBase" id="RU363032"/>
    </source>
</evidence>
<dbReference type="AlphaFoldDB" id="A0A426PYU2"/>
<dbReference type="PANTHER" id="PTHR30177">
    <property type="entry name" value="GLYCINE BETAINE/L-PROLINE TRANSPORT SYSTEM PERMEASE PROTEIN PROW"/>
    <property type="match status" value="1"/>
</dbReference>
<dbReference type="Proteomes" id="UP000276526">
    <property type="component" value="Unassembled WGS sequence"/>
</dbReference>
<keyword evidence="4 6" id="KW-1133">Transmembrane helix</keyword>
<name>A0A426PYU2_9CORY</name>
<dbReference type="GO" id="GO:0031460">
    <property type="term" value="P:glycine betaine transport"/>
    <property type="evidence" value="ECO:0007669"/>
    <property type="project" value="TreeGrafter"/>
</dbReference>
<evidence type="ECO:0000313" key="8">
    <source>
        <dbReference type="EMBL" id="RRO86737.1"/>
    </source>
</evidence>
<feature type="transmembrane region" description="Helical" evidence="6">
    <location>
        <begin position="89"/>
        <end position="109"/>
    </location>
</feature>
<keyword evidence="3 6" id="KW-0812">Transmembrane</keyword>
<proteinExistence type="inferred from homology"/>
<dbReference type="EMBL" id="PQNK01000007">
    <property type="protein sequence ID" value="RRO86737.1"/>
    <property type="molecule type" value="Genomic_DNA"/>
</dbReference>
<gene>
    <name evidence="8" type="ORF">CXF48_05555</name>
</gene>
<dbReference type="GO" id="GO:0055085">
    <property type="term" value="P:transmembrane transport"/>
    <property type="evidence" value="ECO:0007669"/>
    <property type="project" value="InterPro"/>
</dbReference>
<evidence type="ECO:0000256" key="1">
    <source>
        <dbReference type="ARBA" id="ARBA00004141"/>
    </source>
</evidence>
<feature type="domain" description="ABC transmembrane type-1" evidence="7">
    <location>
        <begin position="25"/>
        <end position="208"/>
    </location>
</feature>
<comment type="caution">
    <text evidence="8">The sequence shown here is derived from an EMBL/GenBank/DDBJ whole genome shotgun (WGS) entry which is preliminary data.</text>
</comment>
<evidence type="ECO:0000256" key="2">
    <source>
        <dbReference type="ARBA" id="ARBA00022448"/>
    </source>
</evidence>
<comment type="similarity">
    <text evidence="6">Belongs to the binding-protein-dependent transport system permease family.</text>
</comment>
<evidence type="ECO:0000256" key="3">
    <source>
        <dbReference type="ARBA" id="ARBA00022692"/>
    </source>
</evidence>
<dbReference type="GO" id="GO:0005886">
    <property type="term" value="C:plasma membrane"/>
    <property type="evidence" value="ECO:0007669"/>
    <property type="project" value="UniProtKB-SubCell"/>
</dbReference>
<dbReference type="InterPro" id="IPR035906">
    <property type="entry name" value="MetI-like_sf"/>
</dbReference>
<dbReference type="InterPro" id="IPR000515">
    <property type="entry name" value="MetI-like"/>
</dbReference>
<organism evidence="8 9">
    <name type="scientific">Corynebacterium bovis</name>
    <dbReference type="NCBI Taxonomy" id="36808"/>
    <lineage>
        <taxon>Bacteria</taxon>
        <taxon>Bacillati</taxon>
        <taxon>Actinomycetota</taxon>
        <taxon>Actinomycetes</taxon>
        <taxon>Mycobacteriales</taxon>
        <taxon>Corynebacteriaceae</taxon>
        <taxon>Corynebacterium</taxon>
    </lineage>
</organism>
<evidence type="ECO:0000313" key="9">
    <source>
        <dbReference type="Proteomes" id="UP000276526"/>
    </source>
</evidence>
<comment type="subcellular location">
    <subcellularLocation>
        <location evidence="6">Cell membrane</location>
        <topology evidence="6">Multi-pass membrane protein</topology>
    </subcellularLocation>
    <subcellularLocation>
        <location evidence="1">Membrane</location>
        <topology evidence="1">Multi-pass membrane protein</topology>
    </subcellularLocation>
</comment>